<keyword evidence="1" id="KW-0812">Transmembrane</keyword>
<dbReference type="GO" id="GO:0043709">
    <property type="term" value="P:cell adhesion involved in single-species biofilm formation"/>
    <property type="evidence" value="ECO:0007669"/>
    <property type="project" value="TreeGrafter"/>
</dbReference>
<feature type="transmembrane region" description="Helical" evidence="1">
    <location>
        <begin position="107"/>
        <end position="127"/>
    </location>
</feature>
<feature type="transmembrane region" description="Helical" evidence="1">
    <location>
        <begin position="7"/>
        <end position="27"/>
    </location>
</feature>
<dbReference type="PANTHER" id="PTHR45138">
    <property type="entry name" value="REGULATORY COMPONENTS OF SENSORY TRANSDUCTION SYSTEM"/>
    <property type="match status" value="1"/>
</dbReference>
<gene>
    <name evidence="3" type="primary">ycdT_2</name>
    <name evidence="3" type="ORF">NCTC13940_01829</name>
</gene>
<accession>A0A2X3GPS3</accession>
<dbReference type="RefSeq" id="WP_112153806.1">
    <property type="nucleotide sequence ID" value="NZ_UAWT01000022.1"/>
</dbReference>
<reference evidence="3 4" key="1">
    <citation type="submission" date="2018-06" db="EMBL/GenBank/DDBJ databases">
        <authorList>
            <consortium name="Pathogen Informatics"/>
            <person name="Doyle S."/>
        </authorList>
    </citation>
    <scope>NUCLEOTIDE SEQUENCE [LARGE SCALE GENOMIC DNA]</scope>
    <source>
        <strain evidence="3 4">NCTC13940</strain>
    </source>
</reference>
<dbReference type="InterPro" id="IPR000160">
    <property type="entry name" value="GGDEF_dom"/>
</dbReference>
<feature type="domain" description="GGDEF" evidence="2">
    <location>
        <begin position="232"/>
        <end position="366"/>
    </location>
</feature>
<dbReference type="GO" id="GO:1902201">
    <property type="term" value="P:negative regulation of bacterial-type flagellum-dependent cell motility"/>
    <property type="evidence" value="ECO:0007669"/>
    <property type="project" value="TreeGrafter"/>
</dbReference>
<keyword evidence="1" id="KW-1133">Transmembrane helix</keyword>
<protein>
    <submittedName>
        <fullName evidence="3">Probable diguanylate cyclase YcdT</fullName>
        <ecNumber evidence="3">2.7.7.65</ecNumber>
    </submittedName>
</protein>
<dbReference type="EC" id="2.7.7.65" evidence="3"/>
<dbReference type="GO" id="GO:0005886">
    <property type="term" value="C:plasma membrane"/>
    <property type="evidence" value="ECO:0007669"/>
    <property type="project" value="TreeGrafter"/>
</dbReference>
<evidence type="ECO:0000259" key="2">
    <source>
        <dbReference type="PROSITE" id="PS50887"/>
    </source>
</evidence>
<evidence type="ECO:0000313" key="3">
    <source>
        <dbReference type="EMBL" id="SQC70368.1"/>
    </source>
</evidence>
<keyword evidence="3" id="KW-0548">Nucleotidyltransferase</keyword>
<keyword evidence="3" id="KW-0808">Transferase</keyword>
<evidence type="ECO:0000313" key="4">
    <source>
        <dbReference type="Proteomes" id="UP000250257"/>
    </source>
</evidence>
<dbReference type="SMART" id="SM00267">
    <property type="entry name" value="GGDEF"/>
    <property type="match status" value="1"/>
</dbReference>
<proteinExistence type="predicted"/>
<feature type="transmembrane region" description="Helical" evidence="1">
    <location>
        <begin position="71"/>
        <end position="101"/>
    </location>
</feature>
<dbReference type="InterPro" id="IPR043128">
    <property type="entry name" value="Rev_trsase/Diguanyl_cyclase"/>
</dbReference>
<evidence type="ECO:0000256" key="1">
    <source>
        <dbReference type="SAM" id="Phobius"/>
    </source>
</evidence>
<dbReference type="Gene3D" id="3.30.70.270">
    <property type="match status" value="1"/>
</dbReference>
<dbReference type="PROSITE" id="PS50887">
    <property type="entry name" value="GGDEF"/>
    <property type="match status" value="1"/>
</dbReference>
<keyword evidence="1" id="KW-0472">Membrane</keyword>
<dbReference type="NCBIfam" id="TIGR00254">
    <property type="entry name" value="GGDEF"/>
    <property type="match status" value="1"/>
</dbReference>
<dbReference type="CDD" id="cd01949">
    <property type="entry name" value="GGDEF"/>
    <property type="match status" value="1"/>
</dbReference>
<organism evidence="3 4">
    <name type="scientific">Listeria fleischmannii subsp. fleischmannii</name>
    <dbReference type="NCBI Taxonomy" id="1671902"/>
    <lineage>
        <taxon>Bacteria</taxon>
        <taxon>Bacillati</taxon>
        <taxon>Bacillota</taxon>
        <taxon>Bacilli</taxon>
        <taxon>Bacillales</taxon>
        <taxon>Listeriaceae</taxon>
        <taxon>Listeria</taxon>
    </lineage>
</organism>
<dbReference type="InterPro" id="IPR050469">
    <property type="entry name" value="Diguanylate_Cyclase"/>
</dbReference>
<dbReference type="FunFam" id="3.30.70.270:FF:000001">
    <property type="entry name" value="Diguanylate cyclase domain protein"/>
    <property type="match status" value="1"/>
</dbReference>
<dbReference type="GO" id="GO:0052621">
    <property type="term" value="F:diguanylate cyclase activity"/>
    <property type="evidence" value="ECO:0007669"/>
    <property type="project" value="UniProtKB-EC"/>
</dbReference>
<sequence>MLIEIIMASLTNVFIVITGCYIINKIIPNEKKLSLTWKTTSYIVLAATVTNFALMFFAVKLPNGIQADLRFIVFMLLAYYIGAQQASLTALVACGIRIFIGGGLNEATAFGVFCTLAVALPLIFIAVKLRKSKLHQIQSFLLLNTIGVTIYTATLFLYYGYKPFVFLVGGSIFIVSFVALFSINFLINDMLTTRRLLREEVEYAYVDFLTGLYNVRAFSNRTKEFARSPKVQTLAIFILDIDFFKKVNDTYGHASGDRVLQSIAQTMKNKVAISENLFRVGGEEFCYLLPNVSNETAFEVGEEIRLAIESHPIMLSSSETIQATISIGIASGEKSRKQLHKLYQYADKALYEAKHTGRNKVVLCSQDEIESLLLLRGKA</sequence>
<dbReference type="STRING" id="1214117.LFLEISCH_15151"/>
<name>A0A2X3GPS3_9LIST</name>
<feature type="transmembrane region" description="Helical" evidence="1">
    <location>
        <begin position="164"/>
        <end position="187"/>
    </location>
</feature>
<dbReference type="EMBL" id="UAWT01000022">
    <property type="protein sequence ID" value="SQC70368.1"/>
    <property type="molecule type" value="Genomic_DNA"/>
</dbReference>
<feature type="transmembrane region" description="Helical" evidence="1">
    <location>
        <begin position="39"/>
        <end position="59"/>
    </location>
</feature>
<dbReference type="PANTHER" id="PTHR45138:SF9">
    <property type="entry name" value="DIGUANYLATE CYCLASE DGCM-RELATED"/>
    <property type="match status" value="1"/>
</dbReference>
<dbReference type="Pfam" id="PF00990">
    <property type="entry name" value="GGDEF"/>
    <property type="match status" value="1"/>
</dbReference>
<dbReference type="AlphaFoldDB" id="A0A2X3GPS3"/>
<dbReference type="Proteomes" id="UP000250257">
    <property type="component" value="Unassembled WGS sequence"/>
</dbReference>
<dbReference type="SUPFAM" id="SSF55073">
    <property type="entry name" value="Nucleotide cyclase"/>
    <property type="match status" value="1"/>
</dbReference>
<dbReference type="InterPro" id="IPR029787">
    <property type="entry name" value="Nucleotide_cyclase"/>
</dbReference>
<feature type="transmembrane region" description="Helical" evidence="1">
    <location>
        <begin position="139"/>
        <end position="158"/>
    </location>
</feature>